<name>A0A9P8CGX6_9HELO</name>
<feature type="domain" description="Cytochrome b5 heme-binding" evidence="3">
    <location>
        <begin position="100"/>
        <end position="229"/>
    </location>
</feature>
<evidence type="ECO:0000259" key="3">
    <source>
        <dbReference type="SMART" id="SM01117"/>
    </source>
</evidence>
<dbReference type="FunFam" id="3.10.120.10:FF:000018">
    <property type="entry name" value="Heme/steroid binding domain protein, putative"/>
    <property type="match status" value="1"/>
</dbReference>
<dbReference type="Gene3D" id="3.10.120.10">
    <property type="entry name" value="Cytochrome b5-like heme/steroid binding domain"/>
    <property type="match status" value="1"/>
</dbReference>
<protein>
    <submittedName>
        <fullName evidence="4">Membrane steroid-binding protein 2</fullName>
    </submittedName>
</protein>
<feature type="region of interest" description="Disordered" evidence="2">
    <location>
        <begin position="1"/>
        <end position="34"/>
    </location>
</feature>
<evidence type="ECO:0000313" key="4">
    <source>
        <dbReference type="EMBL" id="KAG9246718.1"/>
    </source>
</evidence>
<dbReference type="PANTHER" id="PTHR10281">
    <property type="entry name" value="MEMBRANE-ASSOCIATED PROGESTERONE RECEPTOR COMPONENT-RELATED"/>
    <property type="match status" value="1"/>
</dbReference>
<accession>A0A9P8CGX6</accession>
<dbReference type="PANTHER" id="PTHR10281:SF76">
    <property type="entry name" value="CALCUTTA CUP-RELATED"/>
    <property type="match status" value="1"/>
</dbReference>
<dbReference type="OrthoDB" id="10257697at2759"/>
<organism evidence="4 5">
    <name type="scientific">Calycina marina</name>
    <dbReference type="NCBI Taxonomy" id="1763456"/>
    <lineage>
        <taxon>Eukaryota</taxon>
        <taxon>Fungi</taxon>
        <taxon>Dikarya</taxon>
        <taxon>Ascomycota</taxon>
        <taxon>Pezizomycotina</taxon>
        <taxon>Leotiomycetes</taxon>
        <taxon>Helotiales</taxon>
        <taxon>Pezizellaceae</taxon>
        <taxon>Calycina</taxon>
    </lineage>
</organism>
<dbReference type="GO" id="GO:0016020">
    <property type="term" value="C:membrane"/>
    <property type="evidence" value="ECO:0007669"/>
    <property type="project" value="TreeGrafter"/>
</dbReference>
<dbReference type="InterPro" id="IPR036400">
    <property type="entry name" value="Cyt_B5-like_heme/steroid_sf"/>
</dbReference>
<dbReference type="Proteomes" id="UP000887226">
    <property type="component" value="Unassembled WGS sequence"/>
</dbReference>
<dbReference type="AlphaFoldDB" id="A0A9P8CGX6"/>
<gene>
    <name evidence="4" type="ORF">BJ878DRAFT_416344</name>
</gene>
<feature type="compositionally biased region" description="Basic and acidic residues" evidence="2">
    <location>
        <begin position="250"/>
        <end position="260"/>
    </location>
</feature>
<dbReference type="EMBL" id="MU253795">
    <property type="protein sequence ID" value="KAG9246718.1"/>
    <property type="molecule type" value="Genomic_DNA"/>
</dbReference>
<dbReference type="InterPro" id="IPR050577">
    <property type="entry name" value="MAPR/NEUFC/NENF-like"/>
</dbReference>
<evidence type="ECO:0000256" key="2">
    <source>
        <dbReference type="SAM" id="MobiDB-lite"/>
    </source>
</evidence>
<proteinExistence type="inferred from homology"/>
<evidence type="ECO:0000256" key="1">
    <source>
        <dbReference type="ARBA" id="ARBA00038357"/>
    </source>
</evidence>
<dbReference type="GO" id="GO:0012505">
    <property type="term" value="C:endomembrane system"/>
    <property type="evidence" value="ECO:0007669"/>
    <property type="project" value="TreeGrafter"/>
</dbReference>
<dbReference type="Pfam" id="PF00173">
    <property type="entry name" value="Cyt-b5"/>
    <property type="match status" value="1"/>
</dbReference>
<feature type="region of interest" description="Disordered" evidence="2">
    <location>
        <begin position="226"/>
        <end position="260"/>
    </location>
</feature>
<reference evidence="4" key="1">
    <citation type="journal article" date="2021" name="IMA Fungus">
        <title>Genomic characterization of three marine fungi, including Emericellopsis atlantica sp. nov. with signatures of a generalist lifestyle and marine biomass degradation.</title>
        <authorList>
            <person name="Hagestad O.C."/>
            <person name="Hou L."/>
            <person name="Andersen J.H."/>
            <person name="Hansen E.H."/>
            <person name="Altermark B."/>
            <person name="Li C."/>
            <person name="Kuhnert E."/>
            <person name="Cox R.J."/>
            <person name="Crous P.W."/>
            <person name="Spatafora J.W."/>
            <person name="Lail K."/>
            <person name="Amirebrahimi M."/>
            <person name="Lipzen A."/>
            <person name="Pangilinan J."/>
            <person name="Andreopoulos W."/>
            <person name="Hayes R.D."/>
            <person name="Ng V."/>
            <person name="Grigoriev I.V."/>
            <person name="Jackson S.A."/>
            <person name="Sutton T.D.S."/>
            <person name="Dobson A.D.W."/>
            <person name="Rama T."/>
        </authorList>
    </citation>
    <scope>NUCLEOTIDE SEQUENCE</scope>
    <source>
        <strain evidence="4">TRa3180A</strain>
    </source>
</reference>
<feature type="compositionally biased region" description="Basic and acidic residues" evidence="2">
    <location>
        <begin position="1"/>
        <end position="15"/>
    </location>
</feature>
<dbReference type="InterPro" id="IPR001199">
    <property type="entry name" value="Cyt_B5-like_heme/steroid-bd"/>
</dbReference>
<keyword evidence="5" id="KW-1185">Reference proteome</keyword>
<comment type="caution">
    <text evidence="4">The sequence shown here is derived from an EMBL/GenBank/DDBJ whole genome shotgun (WGS) entry which is preliminary data.</text>
</comment>
<comment type="similarity">
    <text evidence="1">Belongs to the cytochrome b5 family. MAPR subfamily.</text>
</comment>
<dbReference type="SMART" id="SM01117">
    <property type="entry name" value="Cyt-b5"/>
    <property type="match status" value="1"/>
</dbReference>
<dbReference type="SUPFAM" id="SSF55856">
    <property type="entry name" value="Cytochrome b5-like heme/steroid binding domain"/>
    <property type="match status" value="1"/>
</dbReference>
<sequence>MDSSEPKLRQRHVDPTKSAPTEIPVRAVPPQDALTPSQLAKQEDNAFSWVDMLRFLTFIILLSSLVSYFITKESFVWNIERPKFTRPEVIKSWIEGPKQLTDAELAQYDGTDPTKPIYLAINGTIYDVSVGARHYGPGGSYHFFAGADSSRSFVTNCFQEDRTPDMRGVEQMFIPQDDPEIDDLFTSGELKALKEQEMRKAKKEVHKALKHWVDFFENSSKYTKVGRVKREKGWEEKGPKSPLCAQAEGGRPKREPPHRV</sequence>
<evidence type="ECO:0000313" key="5">
    <source>
        <dbReference type="Proteomes" id="UP000887226"/>
    </source>
</evidence>